<reference evidence="1" key="1">
    <citation type="submission" date="2019-12" db="EMBL/GenBank/DDBJ databases">
        <authorList>
            <person name="Cremers G."/>
        </authorList>
    </citation>
    <scope>NUCLEOTIDE SEQUENCE</scope>
    <source>
        <strain evidence="1">Vvax</strain>
    </source>
</reference>
<dbReference type="Pfam" id="PF09601">
    <property type="entry name" value="DUF2459"/>
    <property type="match status" value="1"/>
</dbReference>
<evidence type="ECO:0000313" key="1">
    <source>
        <dbReference type="EMBL" id="CAA2102769.1"/>
    </source>
</evidence>
<sequence length="231" mass="25568">MRMLKRWLLRLAFALLGLVALVGLYVATAFALVMWPANAEPGHAPDKVAEVQAWVLSNGVHTDYVFPIRSATVDWLQVFPLSDFRAPPPDAEFVAIGWGDREFYLNTPTWGDLTAARAFGALSGGNRALVHVSYLRRAQLARGAYRLPLSEAQYARLVDYVRASLPQGRATAIAGAHYDSQDAFYEANGGYNLFETCNTWSGRGLRLAGVPMSRWTPFDFTVTWHLAPGHP</sequence>
<evidence type="ECO:0008006" key="2">
    <source>
        <dbReference type="Google" id="ProtNLM"/>
    </source>
</evidence>
<proteinExistence type="predicted"/>
<dbReference type="AlphaFoldDB" id="A0A679J4C9"/>
<dbReference type="EMBL" id="LR743507">
    <property type="protein sequence ID" value="CAA2102769.1"/>
    <property type="molecule type" value="Genomic_DNA"/>
</dbReference>
<organism evidence="1">
    <name type="scientific">Variovorax paradoxus</name>
    <dbReference type="NCBI Taxonomy" id="34073"/>
    <lineage>
        <taxon>Bacteria</taxon>
        <taxon>Pseudomonadati</taxon>
        <taxon>Pseudomonadota</taxon>
        <taxon>Betaproteobacteria</taxon>
        <taxon>Burkholderiales</taxon>
        <taxon>Comamonadaceae</taxon>
        <taxon>Variovorax</taxon>
    </lineage>
</organism>
<dbReference type="RefSeq" id="WP_339089616.1">
    <property type="nucleotide sequence ID" value="NZ_LR743507.1"/>
</dbReference>
<protein>
    <recommendedName>
        <fullName evidence="2">TIGR02117 family protein</fullName>
    </recommendedName>
</protein>
<name>A0A679J4C9_VARPD</name>
<gene>
    <name evidence="1" type="ORF">VVAX_01922</name>
</gene>
<dbReference type="NCBIfam" id="TIGR02117">
    <property type="entry name" value="chp_urease_rgn"/>
    <property type="match status" value="1"/>
</dbReference>
<dbReference type="InterPro" id="IPR011727">
    <property type="entry name" value="CHP02117"/>
</dbReference>
<accession>A0A679J4C9</accession>